<dbReference type="Proteomes" id="UP000254889">
    <property type="component" value="Chromosome"/>
</dbReference>
<dbReference type="KEGG" id="ptaw:DW352_24660"/>
<accession>A0A346A2N7</accession>
<dbReference type="Gene3D" id="2.60.40.420">
    <property type="entry name" value="Cupredoxins - blue copper proteins"/>
    <property type="match status" value="1"/>
</dbReference>
<sequence>MPLRFYRRVESGVRVMRLRQAILPTIALLGTMLFPAVAPAQQALGIVVQSRQFAPTQLRATADAPFTLKVTNLDANPIEFASAGLRVDRIVSPNTSVTIDVAALPRGRYTFVDVMHGSPQGVLILD</sequence>
<evidence type="ECO:0000313" key="2">
    <source>
        <dbReference type="EMBL" id="AXK83434.1"/>
    </source>
</evidence>
<organism evidence="2 3">
    <name type="scientific">Pseudolabrys taiwanensis</name>
    <dbReference type="NCBI Taxonomy" id="331696"/>
    <lineage>
        <taxon>Bacteria</taxon>
        <taxon>Pseudomonadati</taxon>
        <taxon>Pseudomonadota</taxon>
        <taxon>Alphaproteobacteria</taxon>
        <taxon>Hyphomicrobiales</taxon>
        <taxon>Xanthobacteraceae</taxon>
        <taxon>Pseudolabrys</taxon>
    </lineage>
</organism>
<dbReference type="SUPFAM" id="SSF49503">
    <property type="entry name" value="Cupredoxins"/>
    <property type="match status" value="1"/>
</dbReference>
<evidence type="ECO:0000259" key="1">
    <source>
        <dbReference type="Pfam" id="PF13473"/>
    </source>
</evidence>
<dbReference type="InterPro" id="IPR028096">
    <property type="entry name" value="EfeO_Cupredoxin"/>
</dbReference>
<evidence type="ECO:0000313" key="3">
    <source>
        <dbReference type="Proteomes" id="UP000254889"/>
    </source>
</evidence>
<dbReference type="InterPro" id="IPR008972">
    <property type="entry name" value="Cupredoxin"/>
</dbReference>
<dbReference type="Pfam" id="PF13473">
    <property type="entry name" value="Cupredoxin_1"/>
    <property type="match status" value="1"/>
</dbReference>
<gene>
    <name evidence="2" type="ORF">DW352_24660</name>
</gene>
<dbReference type="OrthoDB" id="7161040at2"/>
<protein>
    <submittedName>
        <fullName evidence="2">Cupredoxin domain-containing protein</fullName>
    </submittedName>
</protein>
<name>A0A346A2N7_9HYPH</name>
<proteinExistence type="predicted"/>
<feature type="domain" description="EfeO-type cupredoxin-like" evidence="1">
    <location>
        <begin position="26"/>
        <end position="124"/>
    </location>
</feature>
<reference evidence="2 3" key="1">
    <citation type="submission" date="2018-07" db="EMBL/GenBank/DDBJ databases">
        <authorList>
            <person name="Quirk P.G."/>
            <person name="Krulwich T.A."/>
        </authorList>
    </citation>
    <scope>NUCLEOTIDE SEQUENCE [LARGE SCALE GENOMIC DNA]</scope>
    <source>
        <strain evidence="2 3">CC-BB4</strain>
    </source>
</reference>
<dbReference type="AlphaFoldDB" id="A0A346A2N7"/>
<dbReference type="EMBL" id="CP031417">
    <property type="protein sequence ID" value="AXK83434.1"/>
    <property type="molecule type" value="Genomic_DNA"/>
</dbReference>
<keyword evidence="3" id="KW-1185">Reference proteome</keyword>